<dbReference type="EMBL" id="JBBNAG010000002">
    <property type="protein sequence ID" value="KAK9157568.1"/>
    <property type="molecule type" value="Genomic_DNA"/>
</dbReference>
<accession>A0AAP0PV54</accession>
<proteinExistence type="predicted"/>
<feature type="compositionally biased region" description="Polar residues" evidence="1">
    <location>
        <begin position="59"/>
        <end position="69"/>
    </location>
</feature>
<evidence type="ECO:0000256" key="1">
    <source>
        <dbReference type="SAM" id="MobiDB-lite"/>
    </source>
</evidence>
<evidence type="ECO:0000313" key="2">
    <source>
        <dbReference type="EMBL" id="KAK9157568.1"/>
    </source>
</evidence>
<feature type="region of interest" description="Disordered" evidence="1">
    <location>
        <begin position="59"/>
        <end position="95"/>
    </location>
</feature>
<protein>
    <submittedName>
        <fullName evidence="2">Uncharacterized protein</fullName>
    </submittedName>
</protein>
<feature type="region of interest" description="Disordered" evidence="1">
    <location>
        <begin position="1"/>
        <end position="32"/>
    </location>
</feature>
<organism evidence="2 3">
    <name type="scientific">Stephania cephalantha</name>
    <dbReference type="NCBI Taxonomy" id="152367"/>
    <lineage>
        <taxon>Eukaryota</taxon>
        <taxon>Viridiplantae</taxon>
        <taxon>Streptophyta</taxon>
        <taxon>Embryophyta</taxon>
        <taxon>Tracheophyta</taxon>
        <taxon>Spermatophyta</taxon>
        <taxon>Magnoliopsida</taxon>
        <taxon>Ranunculales</taxon>
        <taxon>Menispermaceae</taxon>
        <taxon>Menispermoideae</taxon>
        <taxon>Cissampelideae</taxon>
        <taxon>Stephania</taxon>
    </lineage>
</organism>
<evidence type="ECO:0000313" key="3">
    <source>
        <dbReference type="Proteomes" id="UP001419268"/>
    </source>
</evidence>
<reference evidence="2 3" key="1">
    <citation type="submission" date="2024-01" db="EMBL/GenBank/DDBJ databases">
        <title>Genome assemblies of Stephania.</title>
        <authorList>
            <person name="Yang L."/>
        </authorList>
    </citation>
    <scope>NUCLEOTIDE SEQUENCE [LARGE SCALE GENOMIC DNA]</scope>
    <source>
        <strain evidence="2">JXDWG</strain>
        <tissue evidence="2">Leaf</tissue>
    </source>
</reference>
<name>A0AAP0PV54_9MAGN</name>
<keyword evidence="3" id="KW-1185">Reference proteome</keyword>
<gene>
    <name evidence="2" type="ORF">Scep_004142</name>
</gene>
<comment type="caution">
    <text evidence="2">The sequence shown here is derived from an EMBL/GenBank/DDBJ whole genome shotgun (WGS) entry which is preliminary data.</text>
</comment>
<sequence length="135" mass="15310">MEVTMEVEPSMAEPPWRPTIKPQQQQREINPPCVNLESGVKELIGMRVRAEKTRVSIDSRANQRLTTPNYGLGHKSGDGDKERAAGEKELLEEEEDQQNFKLVKIYAYDVLHVFPKFQALVATFLMPTSLPPFLG</sequence>
<feature type="compositionally biased region" description="Basic and acidic residues" evidence="1">
    <location>
        <begin position="75"/>
        <end position="89"/>
    </location>
</feature>
<dbReference type="AlphaFoldDB" id="A0AAP0PV54"/>
<dbReference type="Proteomes" id="UP001419268">
    <property type="component" value="Unassembled WGS sequence"/>
</dbReference>